<proteinExistence type="predicted"/>
<name>A0A1U7Z115_NICSY</name>
<dbReference type="Proteomes" id="UP000189701">
    <property type="component" value="Unplaced"/>
</dbReference>
<keyword evidence="2" id="KW-1185">Reference proteome</keyword>
<feature type="compositionally biased region" description="Basic and acidic residues" evidence="1">
    <location>
        <begin position="128"/>
        <end position="162"/>
    </location>
</feature>
<feature type="region of interest" description="Disordered" evidence="1">
    <location>
        <begin position="128"/>
        <end position="180"/>
    </location>
</feature>
<evidence type="ECO:0000256" key="1">
    <source>
        <dbReference type="SAM" id="MobiDB-lite"/>
    </source>
</evidence>
<dbReference type="PANTHER" id="PTHR33223">
    <property type="entry name" value="CCHC-TYPE DOMAIN-CONTAINING PROTEIN"/>
    <property type="match status" value="1"/>
</dbReference>
<accession>A0A1U7Z115</accession>
<dbReference type="RefSeq" id="XP_009805069.1">
    <property type="nucleotide sequence ID" value="XM_009806767.1"/>
</dbReference>
<reference evidence="2" key="1">
    <citation type="journal article" date="2013" name="Genome Biol.">
        <title>Reference genomes and transcriptomes of Nicotiana sylvestris and Nicotiana tomentosiformis.</title>
        <authorList>
            <person name="Sierro N."/>
            <person name="Battey J.N."/>
            <person name="Ouadi S."/>
            <person name="Bovet L."/>
            <person name="Goepfert S."/>
            <person name="Bakaher N."/>
            <person name="Peitsch M.C."/>
            <person name="Ivanov N.V."/>
        </authorList>
    </citation>
    <scope>NUCLEOTIDE SEQUENCE [LARGE SCALE GENOMIC DNA]</scope>
</reference>
<reference evidence="3" key="2">
    <citation type="submission" date="2025-08" db="UniProtKB">
        <authorList>
            <consortium name="RefSeq"/>
        </authorList>
    </citation>
    <scope>IDENTIFICATION</scope>
    <source>
        <tissue evidence="3">Leaf</tissue>
    </source>
</reference>
<organism evidence="2 3">
    <name type="scientific">Nicotiana sylvestris</name>
    <name type="common">Wood tobacco</name>
    <name type="synonym">South American tobacco</name>
    <dbReference type="NCBI Taxonomy" id="4096"/>
    <lineage>
        <taxon>Eukaryota</taxon>
        <taxon>Viridiplantae</taxon>
        <taxon>Streptophyta</taxon>
        <taxon>Embryophyta</taxon>
        <taxon>Tracheophyta</taxon>
        <taxon>Spermatophyta</taxon>
        <taxon>Magnoliopsida</taxon>
        <taxon>eudicotyledons</taxon>
        <taxon>Gunneridae</taxon>
        <taxon>Pentapetalae</taxon>
        <taxon>asterids</taxon>
        <taxon>lamiids</taxon>
        <taxon>Solanales</taxon>
        <taxon>Solanaceae</taxon>
        <taxon>Nicotianoideae</taxon>
        <taxon>Nicotianeae</taxon>
        <taxon>Nicotiana</taxon>
    </lineage>
</organism>
<evidence type="ECO:0000313" key="2">
    <source>
        <dbReference type="Proteomes" id="UP000189701"/>
    </source>
</evidence>
<dbReference type="AlphaFoldDB" id="A0A1U7Z115"/>
<sequence>MPEIPKYNGTTDRNEHVTSYTCAIKGNNLEDDEIESILLKKFVETLSKGAIIWYHNLPPNFIDSFSILVDSFVKAHAEAIKVETRKSDLFKVRQKGNEMLRVEDDLLGALSGFVYPIRPIDRIKREIDREPRSNRDQYEPYNGERRSSESGRNSARNEKRNDQGQSSRGLMSKNGFDGSIGPKEAQLSEYNFNVDTTAIISAIGRIQDTKWPRPLQTHPTQRDPNKICKYHGTRGHRIEECRQLREEVAR</sequence>
<gene>
    <name evidence="3" type="primary">LOC104250194</name>
</gene>
<dbReference type="eggNOG" id="KOG0017">
    <property type="taxonomic scope" value="Eukaryota"/>
</dbReference>
<dbReference type="PANTHER" id="PTHR33223:SF11">
    <property type="entry name" value="ELEMENT PROTEIN, PUTATIVE-RELATED"/>
    <property type="match status" value="1"/>
</dbReference>
<protein>
    <submittedName>
        <fullName evidence="3">Uncharacterized protein LOC104250194</fullName>
    </submittedName>
</protein>
<evidence type="ECO:0000313" key="3">
    <source>
        <dbReference type="RefSeq" id="XP_009805069.1"/>
    </source>
</evidence>